<accession>K8PII5</accession>
<name>K8PII5_9BRAD</name>
<comment type="caution">
    <text evidence="1">The sequence shown here is derived from an EMBL/GenBank/DDBJ whole genome shotgun (WGS) entry which is preliminary data.</text>
</comment>
<reference evidence="1 2" key="1">
    <citation type="submission" date="2012-04" db="EMBL/GenBank/DDBJ databases">
        <title>The Genome Sequence of Afipia broomeae ATCC 49717.</title>
        <authorList>
            <consortium name="The Broad Institute Genome Sequencing Platform"/>
            <person name="Earl A."/>
            <person name="Ward D."/>
            <person name="Feldgarden M."/>
            <person name="Gevers D."/>
            <person name="Huys G."/>
            <person name="Walker B."/>
            <person name="Young S.K."/>
            <person name="Zeng Q."/>
            <person name="Gargeya S."/>
            <person name="Fitzgerald M."/>
            <person name="Haas B."/>
            <person name="Abouelleil A."/>
            <person name="Alvarado L."/>
            <person name="Arachchi H.M."/>
            <person name="Berlin A."/>
            <person name="Chapman S.B."/>
            <person name="Goldberg J."/>
            <person name="Griggs A."/>
            <person name="Gujja S."/>
            <person name="Hansen M."/>
            <person name="Howarth C."/>
            <person name="Imamovic A."/>
            <person name="Larimer J."/>
            <person name="McCowen C."/>
            <person name="Montmayeur A."/>
            <person name="Murphy C."/>
            <person name="Neiman D."/>
            <person name="Pearson M."/>
            <person name="Priest M."/>
            <person name="Roberts A."/>
            <person name="Saif S."/>
            <person name="Shea T."/>
            <person name="Sisk P."/>
            <person name="Sykes S."/>
            <person name="Wortman J."/>
            <person name="Nusbaum C."/>
            <person name="Birren B."/>
        </authorList>
    </citation>
    <scope>NUCLEOTIDE SEQUENCE [LARGE SCALE GENOMIC DNA]</scope>
    <source>
        <strain evidence="1 2">ATCC 49717</strain>
    </source>
</reference>
<dbReference type="PATRIC" id="fig|883078.3.peg.441"/>
<dbReference type="AlphaFoldDB" id="K8PII5"/>
<proteinExistence type="predicted"/>
<dbReference type="RefSeq" id="WP_006019129.1">
    <property type="nucleotide sequence ID" value="NZ_KB375282.1"/>
</dbReference>
<organism evidence="1 2">
    <name type="scientific">Afipia broomeae ATCC 49717</name>
    <dbReference type="NCBI Taxonomy" id="883078"/>
    <lineage>
        <taxon>Bacteria</taxon>
        <taxon>Pseudomonadati</taxon>
        <taxon>Pseudomonadota</taxon>
        <taxon>Alphaproteobacteria</taxon>
        <taxon>Hyphomicrobiales</taxon>
        <taxon>Nitrobacteraceae</taxon>
        <taxon>Afipia</taxon>
    </lineage>
</organism>
<evidence type="ECO:0000313" key="1">
    <source>
        <dbReference type="EMBL" id="EKS41326.1"/>
    </source>
</evidence>
<dbReference type="Proteomes" id="UP000001096">
    <property type="component" value="Unassembled WGS sequence"/>
</dbReference>
<keyword evidence="2" id="KW-1185">Reference proteome</keyword>
<gene>
    <name evidence="1" type="ORF">HMPREF9695_00418</name>
</gene>
<dbReference type="HOGENOM" id="CLU_2646417_0_0_5"/>
<evidence type="ECO:0000313" key="2">
    <source>
        <dbReference type="Proteomes" id="UP000001096"/>
    </source>
</evidence>
<dbReference type="EMBL" id="AGWX01000001">
    <property type="protein sequence ID" value="EKS41326.1"/>
    <property type="molecule type" value="Genomic_DNA"/>
</dbReference>
<protein>
    <submittedName>
        <fullName evidence="1">Uncharacterized protein</fullName>
    </submittedName>
</protein>
<sequence>MTDTPEHHVVAALVSEVRAKLEEAHSIAQAAEICARAGNVSRSVQILMDFEGLAHEAQDLFRAALAIKRSLLDETA</sequence>